<comment type="caution">
    <text evidence="1">The sequence shown here is derived from an EMBL/GenBank/DDBJ whole genome shotgun (WGS) entry which is preliminary data.</text>
</comment>
<evidence type="ECO:0000313" key="2">
    <source>
        <dbReference type="Proteomes" id="UP001341840"/>
    </source>
</evidence>
<protein>
    <submittedName>
        <fullName evidence="1">Uncharacterized protein</fullName>
    </submittedName>
</protein>
<dbReference type="EMBL" id="JASCZI010211834">
    <property type="protein sequence ID" value="MED6197013.1"/>
    <property type="molecule type" value="Genomic_DNA"/>
</dbReference>
<proteinExistence type="predicted"/>
<name>A0ABU6XJM3_9FABA</name>
<sequence>MAKKRKSISTCLDELDRTMYASFCSTANSLSQLYSHAINHQKLSFNAGERHSLVKITPILKFYEKLYQWIWKQQEGGSKVASGDILNYIQNEIDYCGEEPSMSPRALPRQYQPQQPVMSRQGLCPEHCDNQSKNSVFSNALSSPVRHNLEHYQVGEEGCFSNGVTIGTNNRNTDQSLFHQQSRECTSFCFNDTAMDMHAD</sequence>
<evidence type="ECO:0000313" key="1">
    <source>
        <dbReference type="EMBL" id="MED6197013.1"/>
    </source>
</evidence>
<dbReference type="InterPro" id="IPR016549">
    <property type="entry name" value="UCP009193"/>
</dbReference>
<organism evidence="1 2">
    <name type="scientific">Stylosanthes scabra</name>
    <dbReference type="NCBI Taxonomy" id="79078"/>
    <lineage>
        <taxon>Eukaryota</taxon>
        <taxon>Viridiplantae</taxon>
        <taxon>Streptophyta</taxon>
        <taxon>Embryophyta</taxon>
        <taxon>Tracheophyta</taxon>
        <taxon>Spermatophyta</taxon>
        <taxon>Magnoliopsida</taxon>
        <taxon>eudicotyledons</taxon>
        <taxon>Gunneridae</taxon>
        <taxon>Pentapetalae</taxon>
        <taxon>rosids</taxon>
        <taxon>fabids</taxon>
        <taxon>Fabales</taxon>
        <taxon>Fabaceae</taxon>
        <taxon>Papilionoideae</taxon>
        <taxon>50 kb inversion clade</taxon>
        <taxon>dalbergioids sensu lato</taxon>
        <taxon>Dalbergieae</taxon>
        <taxon>Pterocarpus clade</taxon>
        <taxon>Stylosanthes</taxon>
    </lineage>
</organism>
<dbReference type="PANTHER" id="PTHR33675">
    <property type="entry name" value="NUCLEAR RECEPTOR FAMILY 2 GROUP C PROTEIN"/>
    <property type="match status" value="1"/>
</dbReference>
<accession>A0ABU6XJM3</accession>
<dbReference type="PIRSF" id="PIRSF009193">
    <property type="entry name" value="UCP009193"/>
    <property type="match status" value="1"/>
</dbReference>
<dbReference type="Proteomes" id="UP001341840">
    <property type="component" value="Unassembled WGS sequence"/>
</dbReference>
<dbReference type="PANTHER" id="PTHR33675:SF10">
    <property type="entry name" value="NUCLEAR RECEPTOR FAMILY 2 GROUP C PROTEIN"/>
    <property type="match status" value="1"/>
</dbReference>
<reference evidence="1 2" key="1">
    <citation type="journal article" date="2023" name="Plants (Basel)">
        <title>Bridging the Gap: Combining Genomics and Transcriptomics Approaches to Understand Stylosanthes scabra, an Orphan Legume from the Brazilian Caatinga.</title>
        <authorList>
            <person name="Ferreira-Neto J.R.C."/>
            <person name="da Silva M.D."/>
            <person name="Binneck E."/>
            <person name="de Melo N.F."/>
            <person name="da Silva R.H."/>
            <person name="de Melo A.L.T.M."/>
            <person name="Pandolfi V."/>
            <person name="Bustamante F.O."/>
            <person name="Brasileiro-Vidal A.C."/>
            <person name="Benko-Iseppon A.M."/>
        </authorList>
    </citation>
    <scope>NUCLEOTIDE SEQUENCE [LARGE SCALE GENOMIC DNA]</scope>
    <source>
        <tissue evidence="1">Leaves</tissue>
    </source>
</reference>
<keyword evidence="2" id="KW-1185">Reference proteome</keyword>
<gene>
    <name evidence="1" type="ORF">PIB30_052753</name>
</gene>